<dbReference type="InterPro" id="IPR008869">
    <property type="entry name" value="MlaC/ttg2D"/>
</dbReference>
<dbReference type="Proteomes" id="UP000318681">
    <property type="component" value="Unassembled WGS sequence"/>
</dbReference>
<dbReference type="RefSeq" id="WP_145154349.1">
    <property type="nucleotide sequence ID" value="NZ_VNIM01000084.1"/>
</dbReference>
<reference evidence="2 3" key="1">
    <citation type="submission" date="2019-07" db="EMBL/GenBank/DDBJ databases">
        <title>Sphingomonas solaris sp. nov., isolated from a solar panel from Boston, Massachusetts.</title>
        <authorList>
            <person name="Tanner K."/>
            <person name="Pascual J."/>
            <person name="Mancuso C."/>
            <person name="Pereto J."/>
            <person name="Khalil A."/>
            <person name="Vilanova C."/>
        </authorList>
    </citation>
    <scope>NUCLEOTIDE SEQUENCE [LARGE SCALE GENOMIC DNA]</scope>
    <source>
        <strain evidence="2 3">R4DWN</strain>
    </source>
</reference>
<evidence type="ECO:0000313" key="3">
    <source>
        <dbReference type="Proteomes" id="UP000318681"/>
    </source>
</evidence>
<organism evidence="2 3">
    <name type="scientific">Alterirhizorhabdus solaris</name>
    <dbReference type="NCBI Taxonomy" id="2529389"/>
    <lineage>
        <taxon>Bacteria</taxon>
        <taxon>Pseudomonadati</taxon>
        <taxon>Pseudomonadota</taxon>
        <taxon>Alphaproteobacteria</taxon>
        <taxon>Sphingomonadales</taxon>
        <taxon>Rhizorhabdaceae</taxon>
        <taxon>Alterirhizorhabdus</taxon>
    </lineage>
</organism>
<dbReference type="EMBL" id="VNIM01000084">
    <property type="protein sequence ID" value="TVV71561.1"/>
    <property type="molecule type" value="Genomic_DNA"/>
</dbReference>
<dbReference type="PANTHER" id="PTHR36573:SF1">
    <property type="entry name" value="INTERMEMBRANE PHOSPHOLIPID TRANSPORT SYSTEM BINDING PROTEIN MLAC"/>
    <property type="match status" value="1"/>
</dbReference>
<evidence type="ECO:0000313" key="2">
    <source>
        <dbReference type="EMBL" id="TVV71561.1"/>
    </source>
</evidence>
<dbReference type="InterPro" id="IPR042245">
    <property type="entry name" value="Tgt2/MlaC_sf"/>
</dbReference>
<protein>
    <submittedName>
        <fullName evidence="2">ABC transporter substrate-binding protein</fullName>
    </submittedName>
</protein>
<dbReference type="OrthoDB" id="8099120at2"/>
<dbReference type="PANTHER" id="PTHR36573">
    <property type="entry name" value="INTERMEMBRANE PHOSPHOLIPID TRANSPORT SYSTEM BINDING PROTEIN MLAC"/>
    <property type="match status" value="1"/>
</dbReference>
<dbReference type="AlphaFoldDB" id="A0A558QWP0"/>
<proteinExistence type="predicted"/>
<feature type="chain" id="PRO_5021942223" evidence="1">
    <location>
        <begin position="27"/>
        <end position="203"/>
    </location>
</feature>
<gene>
    <name evidence="2" type="ORF">FOY91_16505</name>
</gene>
<keyword evidence="1" id="KW-0732">Signal</keyword>
<dbReference type="Gene3D" id="3.10.450.710">
    <property type="entry name" value="Tgt2/MlaC"/>
    <property type="match status" value="1"/>
</dbReference>
<name>A0A558QWP0_9SPHN</name>
<accession>A0A558QWP0</accession>
<comment type="caution">
    <text evidence="2">The sequence shown here is derived from an EMBL/GenBank/DDBJ whole genome shotgun (WGS) entry which is preliminary data.</text>
</comment>
<feature type="signal peptide" evidence="1">
    <location>
        <begin position="1"/>
        <end position="26"/>
    </location>
</feature>
<dbReference type="Pfam" id="PF05494">
    <property type="entry name" value="MlaC"/>
    <property type="match status" value="1"/>
</dbReference>
<evidence type="ECO:0000256" key="1">
    <source>
        <dbReference type="SAM" id="SignalP"/>
    </source>
</evidence>
<sequence>MISFVTLARSALLPALLATASLTAPAFVAPAAAAVNTQEPGAFVDTLADEGFAVLRTGSRAAARSQFQSLLTQHFAVDQIGDRLIRRWRPKITPAQYASYKAAFPNFIIGTYADRLFDYARADLKLVRTVPQGTSAAVMTQVTKPGSSPINAVWTVDRVGGGYKVTNLTVAGINLAVTQAADFDAYIQRNGFDKLVAFMKSRG</sequence>
<keyword evidence="3" id="KW-1185">Reference proteome</keyword>